<evidence type="ECO:0000259" key="4">
    <source>
        <dbReference type="PROSITE" id="PS50949"/>
    </source>
</evidence>
<dbReference type="CDD" id="cd07377">
    <property type="entry name" value="WHTH_GntR"/>
    <property type="match status" value="1"/>
</dbReference>
<proteinExistence type="predicted"/>
<sequence>MIVIDTESREPLVDQLCRSIRQAIASGELEPGATLPSARQLGADLDIHWNTVSRAYRQLADEGLVFVAHGRKAKVINPGNVKRTPSPADLAALAKAFRDALTNAKLAGIDEPSARALFCKEMDECQL</sequence>
<keyword evidence="1" id="KW-0805">Transcription regulation</keyword>
<dbReference type="GO" id="GO:0003700">
    <property type="term" value="F:DNA-binding transcription factor activity"/>
    <property type="evidence" value="ECO:0007669"/>
    <property type="project" value="InterPro"/>
</dbReference>
<dbReference type="Gene3D" id="1.10.10.10">
    <property type="entry name" value="Winged helix-like DNA-binding domain superfamily/Winged helix DNA-binding domain"/>
    <property type="match status" value="1"/>
</dbReference>
<dbReference type="EMBL" id="VYXP01000009">
    <property type="protein sequence ID" value="KAA9130197.1"/>
    <property type="molecule type" value="Genomic_DNA"/>
</dbReference>
<gene>
    <name evidence="5" type="ORF">F3N42_13600</name>
</gene>
<dbReference type="PROSITE" id="PS50949">
    <property type="entry name" value="HTH_GNTR"/>
    <property type="match status" value="1"/>
</dbReference>
<comment type="caution">
    <text evidence="5">The sequence shown here is derived from an EMBL/GenBank/DDBJ whole genome shotgun (WGS) entry which is preliminary data.</text>
</comment>
<dbReference type="InterPro" id="IPR036390">
    <property type="entry name" value="WH_DNA-bd_sf"/>
</dbReference>
<protein>
    <submittedName>
        <fullName evidence="5">GntR family transcriptional regulator</fullName>
    </submittedName>
</protein>
<dbReference type="SMART" id="SM00345">
    <property type="entry name" value="HTH_GNTR"/>
    <property type="match status" value="1"/>
</dbReference>
<organism evidence="5 6">
    <name type="scientific">Marinihelvus fidelis</name>
    <dbReference type="NCBI Taxonomy" id="2613842"/>
    <lineage>
        <taxon>Bacteria</taxon>
        <taxon>Pseudomonadati</taxon>
        <taxon>Pseudomonadota</taxon>
        <taxon>Gammaproteobacteria</taxon>
        <taxon>Chromatiales</taxon>
        <taxon>Wenzhouxiangellaceae</taxon>
        <taxon>Marinihelvus</taxon>
    </lineage>
</organism>
<evidence type="ECO:0000313" key="6">
    <source>
        <dbReference type="Proteomes" id="UP000325372"/>
    </source>
</evidence>
<dbReference type="AlphaFoldDB" id="A0A5N0T7S5"/>
<dbReference type="InterPro" id="IPR036388">
    <property type="entry name" value="WH-like_DNA-bd_sf"/>
</dbReference>
<keyword evidence="6" id="KW-1185">Reference proteome</keyword>
<dbReference type="GO" id="GO:0003677">
    <property type="term" value="F:DNA binding"/>
    <property type="evidence" value="ECO:0007669"/>
    <property type="project" value="UniProtKB-KW"/>
</dbReference>
<evidence type="ECO:0000256" key="3">
    <source>
        <dbReference type="ARBA" id="ARBA00023163"/>
    </source>
</evidence>
<dbReference type="InterPro" id="IPR000524">
    <property type="entry name" value="Tscrpt_reg_HTH_GntR"/>
</dbReference>
<dbReference type="PANTHER" id="PTHR38445:SF7">
    <property type="entry name" value="GNTR-FAMILY TRANSCRIPTIONAL REGULATOR"/>
    <property type="match status" value="1"/>
</dbReference>
<accession>A0A5N0T7S5</accession>
<keyword evidence="3" id="KW-0804">Transcription</keyword>
<dbReference type="PANTHER" id="PTHR38445">
    <property type="entry name" value="HTH-TYPE TRANSCRIPTIONAL REPRESSOR YTRA"/>
    <property type="match status" value="1"/>
</dbReference>
<evidence type="ECO:0000313" key="5">
    <source>
        <dbReference type="EMBL" id="KAA9130197.1"/>
    </source>
</evidence>
<reference evidence="5 6" key="1">
    <citation type="submission" date="2019-09" db="EMBL/GenBank/DDBJ databases">
        <title>Wenzhouxiangella sp. Genome sequencing and assembly.</title>
        <authorList>
            <person name="Zhang R."/>
        </authorList>
    </citation>
    <scope>NUCLEOTIDE SEQUENCE [LARGE SCALE GENOMIC DNA]</scope>
    <source>
        <strain evidence="5 6">W260</strain>
    </source>
</reference>
<dbReference type="RefSeq" id="WP_150865033.1">
    <property type="nucleotide sequence ID" value="NZ_VYXP01000009.1"/>
</dbReference>
<evidence type="ECO:0000256" key="2">
    <source>
        <dbReference type="ARBA" id="ARBA00023125"/>
    </source>
</evidence>
<dbReference type="SUPFAM" id="SSF46785">
    <property type="entry name" value="Winged helix' DNA-binding domain"/>
    <property type="match status" value="1"/>
</dbReference>
<dbReference type="Pfam" id="PF00392">
    <property type="entry name" value="GntR"/>
    <property type="match status" value="1"/>
</dbReference>
<name>A0A5N0T7S5_9GAMM</name>
<keyword evidence="2" id="KW-0238">DNA-binding</keyword>
<dbReference type="Proteomes" id="UP000325372">
    <property type="component" value="Unassembled WGS sequence"/>
</dbReference>
<evidence type="ECO:0000256" key="1">
    <source>
        <dbReference type="ARBA" id="ARBA00023015"/>
    </source>
</evidence>
<feature type="domain" description="HTH gntR-type" evidence="4">
    <location>
        <begin position="10"/>
        <end position="78"/>
    </location>
</feature>